<feature type="compositionally biased region" description="Gly residues" evidence="7">
    <location>
        <begin position="654"/>
        <end position="668"/>
    </location>
</feature>
<feature type="compositionally biased region" description="Pro residues" evidence="7">
    <location>
        <begin position="35"/>
        <end position="44"/>
    </location>
</feature>
<keyword evidence="3 6" id="KW-0862">Zinc</keyword>
<feature type="domain" description="RRM" evidence="8">
    <location>
        <begin position="237"/>
        <end position="324"/>
    </location>
</feature>
<dbReference type="Gene3D" id="3.30.70.330">
    <property type="match status" value="2"/>
</dbReference>
<dbReference type="SMART" id="SM00356">
    <property type="entry name" value="ZnF_C3H1"/>
    <property type="match status" value="1"/>
</dbReference>
<feature type="compositionally biased region" description="Pro residues" evidence="7">
    <location>
        <begin position="86"/>
        <end position="104"/>
    </location>
</feature>
<evidence type="ECO:0000256" key="5">
    <source>
        <dbReference type="PROSITE-ProRule" id="PRU00176"/>
    </source>
</evidence>
<dbReference type="GO" id="GO:0005634">
    <property type="term" value="C:nucleus"/>
    <property type="evidence" value="ECO:0007669"/>
    <property type="project" value="TreeGrafter"/>
</dbReference>
<evidence type="ECO:0000256" key="7">
    <source>
        <dbReference type="SAM" id="MobiDB-lite"/>
    </source>
</evidence>
<feature type="region of interest" description="Disordered" evidence="7">
    <location>
        <begin position="1"/>
        <end position="50"/>
    </location>
</feature>
<feature type="region of interest" description="Disordered" evidence="7">
    <location>
        <begin position="633"/>
        <end position="688"/>
    </location>
</feature>
<dbReference type="InterPro" id="IPR000571">
    <property type="entry name" value="Znf_CCCH"/>
</dbReference>
<dbReference type="PROSITE" id="PS50102">
    <property type="entry name" value="RRM"/>
    <property type="match status" value="1"/>
</dbReference>
<accession>A0A8J5CS35</accession>
<keyword evidence="2 6" id="KW-0863">Zinc-finger</keyword>
<comment type="caution">
    <text evidence="10">The sequence shown here is derived from an EMBL/GenBank/DDBJ whole genome shotgun (WGS) entry which is preliminary data.</text>
</comment>
<dbReference type="InterPro" id="IPR036855">
    <property type="entry name" value="Znf_CCCH_sf"/>
</dbReference>
<dbReference type="GO" id="GO:0003723">
    <property type="term" value="F:RNA binding"/>
    <property type="evidence" value="ECO:0007669"/>
    <property type="project" value="UniProtKB-UniRule"/>
</dbReference>
<dbReference type="OrthoDB" id="443401at2759"/>
<proteinExistence type="predicted"/>
<feature type="region of interest" description="Disordered" evidence="7">
    <location>
        <begin position="125"/>
        <end position="171"/>
    </location>
</feature>
<dbReference type="InterPro" id="IPR000504">
    <property type="entry name" value="RRM_dom"/>
</dbReference>
<evidence type="ECO:0000313" key="11">
    <source>
        <dbReference type="Proteomes" id="UP000770661"/>
    </source>
</evidence>
<sequence length="847" mass="91568">MESPPKTAPAPEAKVEARSEASAMMQSVVAKHTDFPPPPPPPPAKKQRCRDYDEKGYCMRGDMCSFDHGSDPVVLEGISGMLDYPPPPVPPGPPGAPGYTPAPAPTQGVPRPRPPLPRHPHFAEYTPRDPSMWGSQPEPVPGNYYASGPGDRGPGSLTHRFSTPPPPLPPNTPRELISVPVNNGTHILVGLQGFWGSGQGGGGVPPSLARRLGPMVSAGGHLLAMGGKGGRPDLDSCTLELRKIPPGMNTIAHLNDHFSKFGTAVNIQVHYEGNPENALVTFNSHSEANAAYRSTEAVLNNRFIKLFWHNPQSKSERSVAYASQPLRPVHDRLGMRHPNKTLNKTLMENTGEDKNEKVMMSRGSLVKTLYNTHALHSATAVSAMNTPSYPAAPGAMAGAVAGVGAGAGITTAAGAPECGSLPAPGAVTPTSPLAGPPSLPAVGAEFSLTAASPADTKQQEIDAIMKQRELLAAECAAKHKVEKQKADTMKLKSEVEQRKRQLLDKQMQQLKASVSWSRLGSGWAWIRVCLDQGLLVSELGSGGAWIRVLLKRAEANMTTMKSDEKKQLLQTIKSLQGAIDSTRSELSSVETPKSKAQLDKEILDTELELYAVQTESGDASKLRVRLTQLRAQQQAAGYPPSRPYRHSPYNTRGGLYGSGRGRGAGRGGVRGRGRGGRGYSHSFSSVDRRTTKVNASGFEREDKEEVLAHFSTLGKISNYVWDGQTPAITLQYSTRREAEKAMNEGRTLGDRLLTLTWAFDAALPVTLQPPATLPMPPLSQQPHLSPQYCPVMPHSTTALLSTDETMEEITEEIVEEVETEEGDPPVLFEEEEEEVEEEEEEVRSWRR</sequence>
<evidence type="ECO:0000259" key="8">
    <source>
        <dbReference type="PROSITE" id="PS50102"/>
    </source>
</evidence>
<name>A0A8J5CS35_CHIOP</name>
<organism evidence="10 11">
    <name type="scientific">Chionoecetes opilio</name>
    <name type="common">Atlantic snow crab</name>
    <name type="synonym">Cancer opilio</name>
    <dbReference type="NCBI Taxonomy" id="41210"/>
    <lineage>
        <taxon>Eukaryota</taxon>
        <taxon>Metazoa</taxon>
        <taxon>Ecdysozoa</taxon>
        <taxon>Arthropoda</taxon>
        <taxon>Crustacea</taxon>
        <taxon>Multicrustacea</taxon>
        <taxon>Malacostraca</taxon>
        <taxon>Eumalacostraca</taxon>
        <taxon>Eucarida</taxon>
        <taxon>Decapoda</taxon>
        <taxon>Pleocyemata</taxon>
        <taxon>Brachyura</taxon>
        <taxon>Eubrachyura</taxon>
        <taxon>Majoidea</taxon>
        <taxon>Majidae</taxon>
        <taxon>Chionoecetes</taxon>
    </lineage>
</organism>
<feature type="compositionally biased region" description="Acidic residues" evidence="7">
    <location>
        <begin position="815"/>
        <end position="841"/>
    </location>
</feature>
<keyword evidence="11" id="KW-1185">Reference proteome</keyword>
<dbReference type="InterPro" id="IPR045137">
    <property type="entry name" value="RBM26/27"/>
</dbReference>
<dbReference type="InterPro" id="IPR035979">
    <property type="entry name" value="RBD_domain_sf"/>
</dbReference>
<dbReference type="PANTHER" id="PTHR14398">
    <property type="entry name" value="RNA RECOGNITION RRM/RNP DOMAIN"/>
    <property type="match status" value="1"/>
</dbReference>
<feature type="domain" description="C3H1-type" evidence="9">
    <location>
        <begin position="43"/>
        <end position="71"/>
    </location>
</feature>
<dbReference type="SUPFAM" id="SSF54928">
    <property type="entry name" value="RNA-binding domain, RBD"/>
    <property type="match status" value="2"/>
</dbReference>
<dbReference type="Pfam" id="PF14605">
    <property type="entry name" value="Nup35_RRM_2"/>
    <property type="match status" value="1"/>
</dbReference>
<dbReference type="EMBL" id="JACEEZ010017076">
    <property type="protein sequence ID" value="KAG0717797.1"/>
    <property type="molecule type" value="Genomic_DNA"/>
</dbReference>
<keyword evidence="1 6" id="KW-0479">Metal-binding</keyword>
<gene>
    <name evidence="10" type="primary">swm_1</name>
    <name evidence="10" type="ORF">GWK47_053709</name>
</gene>
<dbReference type="PANTHER" id="PTHR14398:SF0">
    <property type="entry name" value="ZINC FINGER PROTEIN SWM"/>
    <property type="match status" value="1"/>
</dbReference>
<evidence type="ECO:0000256" key="2">
    <source>
        <dbReference type="ARBA" id="ARBA00022771"/>
    </source>
</evidence>
<reference evidence="10" key="1">
    <citation type="submission" date="2020-07" db="EMBL/GenBank/DDBJ databases">
        <title>The High-quality genome of the commercially important snow crab, Chionoecetes opilio.</title>
        <authorList>
            <person name="Jeong J.-H."/>
            <person name="Ryu S."/>
        </authorList>
    </citation>
    <scope>NUCLEOTIDE SEQUENCE</scope>
    <source>
        <strain evidence="10">MADBK_172401_WGS</strain>
        <tissue evidence="10">Digestive gland</tissue>
    </source>
</reference>
<evidence type="ECO:0000256" key="4">
    <source>
        <dbReference type="ARBA" id="ARBA00022884"/>
    </source>
</evidence>
<evidence type="ECO:0000256" key="3">
    <source>
        <dbReference type="ARBA" id="ARBA00022833"/>
    </source>
</evidence>
<dbReference type="PROSITE" id="PS50103">
    <property type="entry name" value="ZF_C3H1"/>
    <property type="match status" value="1"/>
</dbReference>
<dbReference type="GO" id="GO:0008270">
    <property type="term" value="F:zinc ion binding"/>
    <property type="evidence" value="ECO:0007669"/>
    <property type="project" value="UniProtKB-KW"/>
</dbReference>
<dbReference type="Proteomes" id="UP000770661">
    <property type="component" value="Unassembled WGS sequence"/>
</dbReference>
<dbReference type="InterPro" id="IPR012677">
    <property type="entry name" value="Nucleotide-bd_a/b_plait_sf"/>
</dbReference>
<dbReference type="AlphaFoldDB" id="A0A8J5CS35"/>
<keyword evidence="4 5" id="KW-0694">RNA-binding</keyword>
<evidence type="ECO:0000259" key="9">
    <source>
        <dbReference type="PROSITE" id="PS50103"/>
    </source>
</evidence>
<dbReference type="FunFam" id="3.30.70.330:FF:000208">
    <property type="entry name" value="RNA-binding protein 27 isoform X2"/>
    <property type="match status" value="1"/>
</dbReference>
<dbReference type="SMART" id="SM00360">
    <property type="entry name" value="RRM"/>
    <property type="match status" value="2"/>
</dbReference>
<dbReference type="CDD" id="cd12257">
    <property type="entry name" value="RRM1_RBM26_like"/>
    <property type="match status" value="1"/>
</dbReference>
<evidence type="ECO:0000256" key="1">
    <source>
        <dbReference type="ARBA" id="ARBA00022723"/>
    </source>
</evidence>
<protein>
    <submittedName>
        <fullName evidence="10">Zinc finger protein swm</fullName>
    </submittedName>
</protein>
<evidence type="ECO:0000256" key="6">
    <source>
        <dbReference type="PROSITE-ProRule" id="PRU00723"/>
    </source>
</evidence>
<dbReference type="SUPFAM" id="SSF90229">
    <property type="entry name" value="CCCH zinc finger"/>
    <property type="match status" value="1"/>
</dbReference>
<feature type="region of interest" description="Disordered" evidence="7">
    <location>
        <begin position="815"/>
        <end position="847"/>
    </location>
</feature>
<evidence type="ECO:0000313" key="10">
    <source>
        <dbReference type="EMBL" id="KAG0717797.1"/>
    </source>
</evidence>
<feature type="region of interest" description="Disordered" evidence="7">
    <location>
        <begin position="86"/>
        <end position="109"/>
    </location>
</feature>
<feature type="zinc finger region" description="C3H1-type" evidence="6">
    <location>
        <begin position="43"/>
        <end position="71"/>
    </location>
</feature>